<dbReference type="InterPro" id="IPR001763">
    <property type="entry name" value="Rhodanese-like_dom"/>
</dbReference>
<sequence>MSDIRMVPVADLPEDFTGDESRILLDVREPDEWESGHVRGALHIPLGDVPARIEEIDMDADLLVICHSGGRSMRVLEYLNQRGYEGANVRGGMIAWAEHNRPVVTGA</sequence>
<name>A0A1N7H9P3_9NOCA</name>
<feature type="domain" description="Rhodanese" evidence="1">
    <location>
        <begin position="18"/>
        <end position="105"/>
    </location>
</feature>
<dbReference type="CDD" id="cd00158">
    <property type="entry name" value="RHOD"/>
    <property type="match status" value="1"/>
</dbReference>
<dbReference type="SUPFAM" id="SSF52821">
    <property type="entry name" value="Rhodanese/Cell cycle control phosphatase"/>
    <property type="match status" value="1"/>
</dbReference>
<gene>
    <name evidence="2" type="ORF">SAMN05445060_3738</name>
</gene>
<evidence type="ECO:0000259" key="1">
    <source>
        <dbReference type="PROSITE" id="PS50206"/>
    </source>
</evidence>
<dbReference type="PROSITE" id="PS50206">
    <property type="entry name" value="RHODANESE_3"/>
    <property type="match status" value="1"/>
</dbReference>
<accession>A0A1N7H9P3</accession>
<evidence type="ECO:0000313" key="2">
    <source>
        <dbReference type="EMBL" id="SIS21378.1"/>
    </source>
</evidence>
<protein>
    <submittedName>
        <fullName evidence="2">Queuine tRNA-ribosyltransferase</fullName>
    </submittedName>
</protein>
<dbReference type="Pfam" id="PF00581">
    <property type="entry name" value="Rhodanese"/>
    <property type="match status" value="1"/>
</dbReference>
<dbReference type="InterPro" id="IPR050229">
    <property type="entry name" value="GlpE_sulfurtransferase"/>
</dbReference>
<dbReference type="Gene3D" id="3.40.250.10">
    <property type="entry name" value="Rhodanese-like domain"/>
    <property type="match status" value="1"/>
</dbReference>
<dbReference type="Proteomes" id="UP000186218">
    <property type="component" value="Unassembled WGS sequence"/>
</dbReference>
<reference evidence="2 3" key="1">
    <citation type="submission" date="2017-01" db="EMBL/GenBank/DDBJ databases">
        <authorList>
            <person name="Mah S.A."/>
            <person name="Swanson W.J."/>
            <person name="Moy G.W."/>
            <person name="Vacquier V.D."/>
        </authorList>
    </citation>
    <scope>NUCLEOTIDE SEQUENCE [LARGE SCALE GENOMIC DNA]</scope>
    <source>
        <strain evidence="2 3">CPCC 203464</strain>
    </source>
</reference>
<dbReference type="InterPro" id="IPR036873">
    <property type="entry name" value="Rhodanese-like_dom_sf"/>
</dbReference>
<evidence type="ECO:0000313" key="3">
    <source>
        <dbReference type="Proteomes" id="UP000186218"/>
    </source>
</evidence>
<keyword evidence="2" id="KW-0808">Transferase</keyword>
<dbReference type="OrthoDB" id="9800872at2"/>
<dbReference type="EMBL" id="FTNT01000013">
    <property type="protein sequence ID" value="SIS21378.1"/>
    <property type="molecule type" value="Genomic_DNA"/>
</dbReference>
<dbReference type="RefSeq" id="WP_076482539.1">
    <property type="nucleotide sequence ID" value="NZ_FTNT01000013.1"/>
</dbReference>
<keyword evidence="3" id="KW-1185">Reference proteome</keyword>
<dbReference type="AlphaFoldDB" id="A0A1N7H9P3"/>
<proteinExistence type="predicted"/>
<dbReference type="SMART" id="SM00450">
    <property type="entry name" value="RHOD"/>
    <property type="match status" value="1"/>
</dbReference>
<dbReference type="STRING" id="1344003.SAMN05445060_3738"/>
<dbReference type="PANTHER" id="PTHR43031">
    <property type="entry name" value="FAD-DEPENDENT OXIDOREDUCTASE"/>
    <property type="match status" value="1"/>
</dbReference>
<organism evidence="2 3">
    <name type="scientific">Williamsia sterculiae</name>
    <dbReference type="NCBI Taxonomy" id="1344003"/>
    <lineage>
        <taxon>Bacteria</taxon>
        <taxon>Bacillati</taxon>
        <taxon>Actinomycetota</taxon>
        <taxon>Actinomycetes</taxon>
        <taxon>Mycobacteriales</taxon>
        <taxon>Nocardiaceae</taxon>
        <taxon>Williamsia</taxon>
    </lineage>
</organism>
<dbReference type="PANTHER" id="PTHR43031:SF17">
    <property type="entry name" value="SULFURTRANSFERASE YTWF-RELATED"/>
    <property type="match status" value="1"/>
</dbReference>
<dbReference type="GO" id="GO:0016740">
    <property type="term" value="F:transferase activity"/>
    <property type="evidence" value="ECO:0007669"/>
    <property type="project" value="UniProtKB-KW"/>
</dbReference>